<feature type="compositionally biased region" description="Basic and acidic residues" evidence="1">
    <location>
        <begin position="263"/>
        <end position="292"/>
    </location>
</feature>
<dbReference type="Gene3D" id="3.40.50.300">
    <property type="entry name" value="P-loop containing nucleotide triphosphate hydrolases"/>
    <property type="match status" value="1"/>
</dbReference>
<keyword evidence="3" id="KW-1185">Reference proteome</keyword>
<dbReference type="OrthoDB" id="188276at2759"/>
<dbReference type="AlphaFoldDB" id="A0A8I2YRN4"/>
<proteinExistence type="predicted"/>
<dbReference type="Proteomes" id="UP000683000">
    <property type="component" value="Unassembled WGS sequence"/>
</dbReference>
<evidence type="ECO:0000256" key="1">
    <source>
        <dbReference type="SAM" id="MobiDB-lite"/>
    </source>
</evidence>
<organism evidence="2 3">
    <name type="scientific">Boletus reticuloceps</name>
    <dbReference type="NCBI Taxonomy" id="495285"/>
    <lineage>
        <taxon>Eukaryota</taxon>
        <taxon>Fungi</taxon>
        <taxon>Dikarya</taxon>
        <taxon>Basidiomycota</taxon>
        <taxon>Agaricomycotina</taxon>
        <taxon>Agaricomycetes</taxon>
        <taxon>Agaricomycetidae</taxon>
        <taxon>Boletales</taxon>
        <taxon>Boletineae</taxon>
        <taxon>Boletaceae</taxon>
        <taxon>Boletoideae</taxon>
        <taxon>Boletus</taxon>
    </lineage>
</organism>
<evidence type="ECO:0000313" key="2">
    <source>
        <dbReference type="EMBL" id="KAG6378084.1"/>
    </source>
</evidence>
<feature type="compositionally biased region" description="Basic and acidic residues" evidence="1">
    <location>
        <begin position="200"/>
        <end position="244"/>
    </location>
</feature>
<accession>A0A8I2YRN4</accession>
<reference evidence="2" key="1">
    <citation type="submission" date="2021-03" db="EMBL/GenBank/DDBJ databases">
        <title>Evolutionary innovations through gain and loss of genes in the ectomycorrhizal Boletales.</title>
        <authorList>
            <person name="Wu G."/>
            <person name="Miyauchi S."/>
            <person name="Morin E."/>
            <person name="Yang Z.-L."/>
            <person name="Xu J."/>
            <person name="Martin F.M."/>
        </authorList>
    </citation>
    <scope>NUCLEOTIDE SEQUENCE</scope>
    <source>
        <strain evidence="2">BR01</strain>
    </source>
</reference>
<feature type="region of interest" description="Disordered" evidence="1">
    <location>
        <begin position="198"/>
        <end position="339"/>
    </location>
</feature>
<evidence type="ECO:0000313" key="3">
    <source>
        <dbReference type="Proteomes" id="UP000683000"/>
    </source>
</evidence>
<protein>
    <submittedName>
        <fullName evidence="2">Uncharacterized protein</fullName>
    </submittedName>
</protein>
<dbReference type="EMBL" id="JAGFBS010000007">
    <property type="protein sequence ID" value="KAG6378084.1"/>
    <property type="molecule type" value="Genomic_DNA"/>
</dbReference>
<name>A0A8I2YRN4_9AGAM</name>
<comment type="caution">
    <text evidence="2">The sequence shown here is derived from an EMBL/GenBank/DDBJ whole genome shotgun (WGS) entry which is preliminary data.</text>
</comment>
<gene>
    <name evidence="2" type="ORF">JVT61DRAFT_13767</name>
</gene>
<sequence length="339" mass="37231">MNFAVFDTIGLEEPQMGVNGSLKVIEKAYELVIKLGAAGGIHLLLFCMRAGEITATTQSNYRLFSECLCSTKVPVALVFTGLGKETEMEDWWVRHKTRIEHYGIKSNGHACITAVQDDTPGEDLKYTESQRKIRELLKTCALQNEDFSLEPHPLSARLGRGLRGFIEKHRNPKRRGVMGVLTHRCKLDLETARRIASMIEKGDAETKDENQDEQGEIKEHEGRSNPGHVKDEVGDVKNTAEVDPRSANLPRGKDKSGIASENGARDRTPATPHGDGEAGPHTVGLEKKDGGKPRMIGSGVDESLVVVEQVRPERVDRKRKSGAALAVRPSGPVQEISGK</sequence>
<dbReference type="InterPro" id="IPR027417">
    <property type="entry name" value="P-loop_NTPase"/>
</dbReference>